<dbReference type="InterPro" id="IPR027417">
    <property type="entry name" value="P-loop_NTPase"/>
</dbReference>
<organism evidence="1 2">
    <name type="scientific">Legionella jordanis</name>
    <dbReference type="NCBI Taxonomy" id="456"/>
    <lineage>
        <taxon>Bacteria</taxon>
        <taxon>Pseudomonadati</taxon>
        <taxon>Pseudomonadota</taxon>
        <taxon>Gammaproteobacteria</taxon>
        <taxon>Legionellales</taxon>
        <taxon>Legionellaceae</taxon>
        <taxon>Legionella</taxon>
    </lineage>
</organism>
<gene>
    <name evidence="1" type="ORF">Ljor_1352</name>
</gene>
<dbReference type="RefSeq" id="WP_058470845.1">
    <property type="nucleotide sequence ID" value="NZ_CAAAIC010000003.1"/>
</dbReference>
<keyword evidence="2" id="KW-1185">Reference proteome</keyword>
<dbReference type="PATRIC" id="fig|456.5.peg.1447"/>
<dbReference type="PANTHER" id="PTHR37807">
    <property type="entry name" value="OS07G0160300 PROTEIN"/>
    <property type="match status" value="1"/>
</dbReference>
<sequence>MLIIFSGLPGVGKTTISRKLAQALKAVYLRVDTIEQALTSTTNSDFIGPEGYVISYAIAKENLKLGLNVVADCVNPLEITRKAWRKVALEADSTYFEVELICSNIGEHRKRVESRLPDICNHRLPTWQEVVDKDYETWKYPVFVFDTSKLSVDRCVEGILQQISVSSQS</sequence>
<name>A0A0W0VB03_9GAMM</name>
<dbReference type="Gene3D" id="3.40.50.300">
    <property type="entry name" value="P-loop containing nucleotide triphosphate hydrolases"/>
    <property type="match status" value="1"/>
</dbReference>
<evidence type="ECO:0000313" key="1">
    <source>
        <dbReference type="EMBL" id="KTD17046.1"/>
    </source>
</evidence>
<keyword evidence="1" id="KW-0418">Kinase</keyword>
<evidence type="ECO:0000313" key="2">
    <source>
        <dbReference type="Proteomes" id="UP000055035"/>
    </source>
</evidence>
<proteinExistence type="predicted"/>
<comment type="caution">
    <text evidence="1">The sequence shown here is derived from an EMBL/GenBank/DDBJ whole genome shotgun (WGS) entry which is preliminary data.</text>
</comment>
<dbReference type="SUPFAM" id="SSF52540">
    <property type="entry name" value="P-loop containing nucleoside triphosphate hydrolases"/>
    <property type="match status" value="1"/>
</dbReference>
<reference evidence="1 2" key="1">
    <citation type="submission" date="2015-11" db="EMBL/GenBank/DDBJ databases">
        <title>Genomic analysis of 38 Legionella species identifies large and diverse effector repertoires.</title>
        <authorList>
            <person name="Burstein D."/>
            <person name="Amaro F."/>
            <person name="Zusman T."/>
            <person name="Lifshitz Z."/>
            <person name="Cohen O."/>
            <person name="Gilbert J.A."/>
            <person name="Pupko T."/>
            <person name="Shuman H.A."/>
            <person name="Segal G."/>
        </authorList>
    </citation>
    <scope>NUCLEOTIDE SEQUENCE [LARGE SCALE GENOMIC DNA]</scope>
    <source>
        <strain evidence="1 2">BL-540</strain>
    </source>
</reference>
<dbReference type="PANTHER" id="PTHR37807:SF3">
    <property type="entry name" value="OS07G0160300 PROTEIN"/>
    <property type="match status" value="1"/>
</dbReference>
<keyword evidence="1" id="KW-0808">Transferase</keyword>
<dbReference type="OrthoDB" id="3819922at2"/>
<dbReference type="Pfam" id="PF13671">
    <property type="entry name" value="AAA_33"/>
    <property type="match status" value="1"/>
</dbReference>
<dbReference type="EMBL" id="LNYJ01000011">
    <property type="protein sequence ID" value="KTD17046.1"/>
    <property type="molecule type" value="Genomic_DNA"/>
</dbReference>
<protein>
    <submittedName>
        <fullName evidence="1">Shikimate kinase</fullName>
    </submittedName>
</protein>
<dbReference type="Proteomes" id="UP000055035">
    <property type="component" value="Unassembled WGS sequence"/>
</dbReference>
<dbReference type="AlphaFoldDB" id="A0A0W0VB03"/>
<dbReference type="GO" id="GO:0016301">
    <property type="term" value="F:kinase activity"/>
    <property type="evidence" value="ECO:0007669"/>
    <property type="project" value="UniProtKB-KW"/>
</dbReference>
<accession>A0A0W0VB03</accession>
<dbReference type="STRING" id="456.Ljor_1352"/>